<evidence type="ECO:0000313" key="1">
    <source>
        <dbReference type="EMBL" id="MCZ4093589.1"/>
    </source>
</evidence>
<accession>A0ABT4KNN1</accession>
<evidence type="ECO:0000313" key="2">
    <source>
        <dbReference type="Proteomes" id="UP001079430"/>
    </source>
</evidence>
<proteinExistence type="predicted"/>
<reference evidence="1" key="1">
    <citation type="submission" date="2022-10" db="EMBL/GenBank/DDBJ databases">
        <title>Whole genome sequencing of three plant growth promoting bacteria isolated from Vachellia tortilis subsp. raddiana in Morocco.</title>
        <authorList>
            <person name="Hnini M."/>
            <person name="Zouagui R."/>
            <person name="Zouagui H."/>
            <person name="Chemao Elfihri M.-W."/>
            <person name="Ibrahimi A."/>
            <person name="Sbabou L."/>
            <person name="Aurag J."/>
        </authorList>
    </citation>
    <scope>NUCLEOTIDE SEQUENCE</scope>
    <source>
        <strain evidence="1">LMR678</strain>
    </source>
</reference>
<sequence>MAKHLPGKVARVISDLLTVGELIRLIEHEMEKRIVARHALIKLDALLQLGSRLKNEIRSSLAAREKKNVDFLEKLLARLRLDLDKSHLIIGRDAFSAHALHLDLKLIVETWKFMGETTFGVLESDVKDIDEELRRLSTLYPNILWYPGAAVANIDPAWRVFWRANENLGNPSGFRVVNIYPGLATAGVVAPVPGGHPAQDVTIRAAGLATFLRQVRIMLQAVDRGSEVERLFAEMMVNDYFSLWELLFSSGILNEHGQSDLCVLDHWRQTGFAGAACLARLKQAVNPDLERWRLEVRNRVTAHVDADADIWVADLKNWPMTIDTLINECLRVIENVRGCARAEIRSDLFFVPPTYLGPEVIGLSGQEGRRWSEG</sequence>
<keyword evidence="2" id="KW-1185">Reference proteome</keyword>
<organism evidence="1 2">
    <name type="scientific">Sinorhizobium psoraleae</name>
    <dbReference type="NCBI Taxonomy" id="520838"/>
    <lineage>
        <taxon>Bacteria</taxon>
        <taxon>Pseudomonadati</taxon>
        <taxon>Pseudomonadota</taxon>
        <taxon>Alphaproteobacteria</taxon>
        <taxon>Hyphomicrobiales</taxon>
        <taxon>Rhizobiaceae</taxon>
        <taxon>Sinorhizobium/Ensifer group</taxon>
        <taxon>Sinorhizobium</taxon>
    </lineage>
</organism>
<protein>
    <recommendedName>
        <fullName evidence="3">HEPN AbiU2-like domain-containing protein</fullName>
    </recommendedName>
</protein>
<evidence type="ECO:0008006" key="3">
    <source>
        <dbReference type="Google" id="ProtNLM"/>
    </source>
</evidence>
<gene>
    <name evidence="1" type="ORF">O3W52_27625</name>
</gene>
<dbReference type="EMBL" id="JAPVOI010000005">
    <property type="protein sequence ID" value="MCZ4093589.1"/>
    <property type="molecule type" value="Genomic_DNA"/>
</dbReference>
<dbReference type="RefSeq" id="WP_269285383.1">
    <property type="nucleotide sequence ID" value="NZ_JAPVOI010000005.1"/>
</dbReference>
<dbReference type="Proteomes" id="UP001079430">
    <property type="component" value="Unassembled WGS sequence"/>
</dbReference>
<name>A0ABT4KNN1_9HYPH</name>
<comment type="caution">
    <text evidence="1">The sequence shown here is derived from an EMBL/GenBank/DDBJ whole genome shotgun (WGS) entry which is preliminary data.</text>
</comment>